<keyword evidence="3" id="KW-1185">Reference proteome</keyword>
<feature type="domain" description="DUF4387" evidence="1">
    <location>
        <begin position="9"/>
        <end position="105"/>
    </location>
</feature>
<proteinExistence type="predicted"/>
<evidence type="ECO:0000313" key="2">
    <source>
        <dbReference type="EMBL" id="MBF9069650.1"/>
    </source>
</evidence>
<protein>
    <submittedName>
        <fullName evidence="2">DUF4387 domain-containing protein</fullName>
    </submittedName>
</protein>
<evidence type="ECO:0000313" key="3">
    <source>
        <dbReference type="Proteomes" id="UP000657385"/>
    </source>
</evidence>
<organism evidence="2 3">
    <name type="scientific">Streptacidiphilus fuscans</name>
    <dbReference type="NCBI Taxonomy" id="2789292"/>
    <lineage>
        <taxon>Bacteria</taxon>
        <taxon>Bacillati</taxon>
        <taxon>Actinomycetota</taxon>
        <taxon>Actinomycetes</taxon>
        <taxon>Kitasatosporales</taxon>
        <taxon>Streptomycetaceae</taxon>
        <taxon>Streptacidiphilus</taxon>
    </lineage>
</organism>
<sequence length="119" mass="12738">MSDRPTAPLAELAEVVRSKNAGPFELTLDVIFASRAQYELVKQERAVTRELVAGLYGVPVEDVGEAIYYDPARAVKINLRRPLPSGGVGDSDVYGAQQHGPLLGLRLPVALPGDAAQRA</sequence>
<reference evidence="2" key="1">
    <citation type="submission" date="2020-11" db="EMBL/GenBank/DDBJ databases">
        <title>Isolation and identification of active actinomycetes.</title>
        <authorList>
            <person name="Yu B."/>
        </authorList>
    </citation>
    <scope>NUCLEOTIDE SEQUENCE</scope>
    <source>
        <strain evidence="2">NEAU-YB345</strain>
    </source>
</reference>
<evidence type="ECO:0000259" key="1">
    <source>
        <dbReference type="Pfam" id="PF14330"/>
    </source>
</evidence>
<dbReference type="AlphaFoldDB" id="A0A931FEV9"/>
<name>A0A931FEV9_9ACTN</name>
<comment type="caution">
    <text evidence="2">The sequence shown here is derived from an EMBL/GenBank/DDBJ whole genome shotgun (WGS) entry which is preliminary data.</text>
</comment>
<dbReference type="InterPro" id="IPR025496">
    <property type="entry name" value="DUF4387"/>
</dbReference>
<dbReference type="RefSeq" id="WP_196194823.1">
    <property type="nucleotide sequence ID" value="NZ_JADPRT010000006.1"/>
</dbReference>
<dbReference type="EMBL" id="JADPRT010000006">
    <property type="protein sequence ID" value="MBF9069650.1"/>
    <property type="molecule type" value="Genomic_DNA"/>
</dbReference>
<gene>
    <name evidence="2" type="ORF">I2501_16620</name>
</gene>
<dbReference type="Pfam" id="PF14330">
    <property type="entry name" value="DUF4387"/>
    <property type="match status" value="1"/>
</dbReference>
<dbReference type="Proteomes" id="UP000657385">
    <property type="component" value="Unassembled WGS sequence"/>
</dbReference>
<accession>A0A931FEV9</accession>